<keyword evidence="4" id="KW-1185">Reference proteome</keyword>
<dbReference type="Pfam" id="PF00293">
    <property type="entry name" value="NUDIX"/>
    <property type="match status" value="1"/>
</dbReference>
<dbReference type="SUPFAM" id="SSF55811">
    <property type="entry name" value="Nudix"/>
    <property type="match status" value="1"/>
</dbReference>
<dbReference type="InterPro" id="IPR020084">
    <property type="entry name" value="NUDIX_hydrolase_CS"/>
</dbReference>
<evidence type="ECO:0000256" key="1">
    <source>
        <dbReference type="ARBA" id="ARBA00022801"/>
    </source>
</evidence>
<dbReference type="InterPro" id="IPR029033">
    <property type="entry name" value="His_PPase_superfam"/>
</dbReference>
<organism evidence="3 4">
    <name type="scientific">Micromonospora cathayae</name>
    <dbReference type="NCBI Taxonomy" id="3028804"/>
    <lineage>
        <taxon>Bacteria</taxon>
        <taxon>Bacillati</taxon>
        <taxon>Actinomycetota</taxon>
        <taxon>Actinomycetes</taxon>
        <taxon>Micromonosporales</taxon>
        <taxon>Micromonosporaceae</taxon>
        <taxon>Micromonospora</taxon>
    </lineage>
</organism>
<evidence type="ECO:0000259" key="2">
    <source>
        <dbReference type="PROSITE" id="PS51462"/>
    </source>
</evidence>
<name>A0ABY8A230_9ACTN</name>
<dbReference type="PROSITE" id="PS51462">
    <property type="entry name" value="NUDIX"/>
    <property type="match status" value="1"/>
</dbReference>
<dbReference type="RefSeq" id="WP_275035104.1">
    <property type="nucleotide sequence ID" value="NZ_CP118615.1"/>
</dbReference>
<dbReference type="Pfam" id="PF00300">
    <property type="entry name" value="His_Phos_1"/>
    <property type="match status" value="1"/>
</dbReference>
<dbReference type="SUPFAM" id="SSF53254">
    <property type="entry name" value="Phosphoglycerate mutase-like"/>
    <property type="match status" value="1"/>
</dbReference>
<dbReference type="EMBL" id="CP118615">
    <property type="protein sequence ID" value="WDZ88044.1"/>
    <property type="molecule type" value="Genomic_DNA"/>
</dbReference>
<dbReference type="InterPro" id="IPR051325">
    <property type="entry name" value="Nudix_hydrolase_domain"/>
</dbReference>
<accession>A0ABY8A230</accession>
<dbReference type="Proteomes" id="UP001219605">
    <property type="component" value="Chromosome"/>
</dbReference>
<dbReference type="InterPro" id="IPR000086">
    <property type="entry name" value="NUDIX_hydrolase_dom"/>
</dbReference>
<sequence>MADVTVIRAAGGVAWRPAAGGAAGLPAAGGGPVDGRVDLAGGVEVCLVHRPRYGDWSLPKGKLEPGEHPLLAAVREVAEETDVRAVPQVRLPSSTYHSEGRPKVVDYWSMRAVGDGGFLPGTEVDDVRWLPVDAATELVSYPHDAEVLRAFAALPPVTGTVALVRHAHAGSRGTWSGPDTARPLDATGWAQARTLARLVAVLRPVRLLSASARRCVQTLHPLAELLDLPIEVDRTLNEPEPGQQRVEQALAAAARLTELAASGAPAVVCSQGKVIPPALAQLTGRADDFGTDKGGGWLLAFTADGLLPPDRL</sequence>
<evidence type="ECO:0000313" key="3">
    <source>
        <dbReference type="EMBL" id="WDZ88044.1"/>
    </source>
</evidence>
<dbReference type="InterPro" id="IPR013078">
    <property type="entry name" value="His_Pase_superF_clade-1"/>
</dbReference>
<dbReference type="CDD" id="cd03673">
    <property type="entry name" value="NUDIX_Ap6A_hydrolase"/>
    <property type="match status" value="1"/>
</dbReference>
<dbReference type="Gene3D" id="3.90.79.10">
    <property type="entry name" value="Nucleoside Triphosphate Pyrophosphohydrolase"/>
    <property type="match status" value="1"/>
</dbReference>
<feature type="domain" description="Nudix hydrolase" evidence="2">
    <location>
        <begin position="14"/>
        <end position="152"/>
    </location>
</feature>
<dbReference type="Gene3D" id="3.40.50.1240">
    <property type="entry name" value="Phosphoglycerate mutase-like"/>
    <property type="match status" value="1"/>
</dbReference>
<evidence type="ECO:0000313" key="4">
    <source>
        <dbReference type="Proteomes" id="UP001219605"/>
    </source>
</evidence>
<gene>
    <name evidence="3" type="ORF">PVK37_13775</name>
</gene>
<dbReference type="PANTHER" id="PTHR21340">
    <property type="entry name" value="DIADENOSINE 5,5-P1,P4-TETRAPHOSPHATE PYROPHOSPHOHYDROLASE MUTT"/>
    <property type="match status" value="1"/>
</dbReference>
<dbReference type="SMART" id="SM00855">
    <property type="entry name" value="PGAM"/>
    <property type="match status" value="1"/>
</dbReference>
<protein>
    <submittedName>
        <fullName evidence="3">NUDIX hydrolase</fullName>
    </submittedName>
</protein>
<dbReference type="PANTHER" id="PTHR21340:SF0">
    <property type="entry name" value="BIS(5'-NUCLEOSYL)-TETRAPHOSPHATASE [ASYMMETRICAL]"/>
    <property type="match status" value="1"/>
</dbReference>
<dbReference type="GO" id="GO:0016787">
    <property type="term" value="F:hydrolase activity"/>
    <property type="evidence" value="ECO:0007669"/>
    <property type="project" value="UniProtKB-KW"/>
</dbReference>
<dbReference type="PROSITE" id="PS00893">
    <property type="entry name" value="NUDIX_BOX"/>
    <property type="match status" value="1"/>
</dbReference>
<dbReference type="CDD" id="cd07067">
    <property type="entry name" value="HP_PGM_like"/>
    <property type="match status" value="1"/>
</dbReference>
<proteinExistence type="predicted"/>
<keyword evidence="1 3" id="KW-0378">Hydrolase</keyword>
<dbReference type="InterPro" id="IPR015797">
    <property type="entry name" value="NUDIX_hydrolase-like_dom_sf"/>
</dbReference>
<reference evidence="3 4" key="1">
    <citation type="submission" date="2023-02" db="EMBL/GenBank/DDBJ databases">
        <authorList>
            <person name="Mo P."/>
        </authorList>
    </citation>
    <scope>NUCLEOTIDE SEQUENCE [LARGE SCALE GENOMIC DNA]</scope>
    <source>
        <strain evidence="3 4">HUAS 3</strain>
    </source>
</reference>